<dbReference type="EMBL" id="BARW01016692">
    <property type="protein sequence ID" value="GAI94020.1"/>
    <property type="molecule type" value="Genomic_DNA"/>
</dbReference>
<keyword evidence="4" id="KW-0548">Nucleotidyltransferase</keyword>
<organism evidence="8">
    <name type="scientific">marine sediment metagenome</name>
    <dbReference type="NCBI Taxonomy" id="412755"/>
    <lineage>
        <taxon>unclassified sequences</taxon>
        <taxon>metagenomes</taxon>
        <taxon>ecological metagenomes</taxon>
    </lineage>
</organism>
<sequence length="277" mass="30552">MNLHIMQTEEAQAEARHLAKVEKQLLSPRHGHAIIKPQEDHVSGLYFFTKDGTYFSKSEAAALLYLVNITELPKPDGKNGTFSGKLLFSELLPSDTNLKVRSRLGEEIVIKNGKLIKGAVESKATEGELLENMFVMHGPEVTKIFIDSVTRMALEALSLLGLSVSLKDYTLSPKGADKVKEITSKMDREIDNLIMQYKNKSLERAPGMSLRETLEGLIMGITSQTREDVGKAVEVDLGLDNPSVIMAKIGARGSMLNAIQMSALVAQQTVRSKRITR</sequence>
<evidence type="ECO:0000256" key="1">
    <source>
        <dbReference type="ARBA" id="ARBA00012418"/>
    </source>
</evidence>
<dbReference type="InterPro" id="IPR007083">
    <property type="entry name" value="RNA_pol_Rpb1_4"/>
</dbReference>
<dbReference type="AlphaFoldDB" id="X1U2J4"/>
<dbReference type="PANTHER" id="PTHR19376:SF32">
    <property type="entry name" value="DNA-DIRECTED RNA POLYMERASE III SUBUNIT RPC1"/>
    <property type="match status" value="1"/>
</dbReference>
<feature type="domain" description="RNA polymerase Rpb1" evidence="6">
    <location>
        <begin position="24"/>
        <end position="168"/>
    </location>
</feature>
<gene>
    <name evidence="8" type="ORF">S12H4_29003</name>
</gene>
<comment type="caution">
    <text evidence="8">The sequence shown here is derived from an EMBL/GenBank/DDBJ whole genome shotgun (WGS) entry which is preliminary data.</text>
</comment>
<dbReference type="InterPro" id="IPR007066">
    <property type="entry name" value="RNA_pol_Rpb1_3"/>
</dbReference>
<keyword evidence="5" id="KW-0804">Transcription</keyword>
<feature type="non-terminal residue" evidence="8">
    <location>
        <position position="277"/>
    </location>
</feature>
<feature type="domain" description="RNA polymerase Rpb1" evidence="7">
    <location>
        <begin position="196"/>
        <end position="276"/>
    </location>
</feature>
<dbReference type="SUPFAM" id="SSF64484">
    <property type="entry name" value="beta and beta-prime subunits of DNA dependent RNA-polymerase"/>
    <property type="match status" value="1"/>
</dbReference>
<dbReference type="Gene3D" id="1.10.132.30">
    <property type="match status" value="1"/>
</dbReference>
<keyword evidence="2" id="KW-0240">DNA-directed RNA polymerase</keyword>
<dbReference type="Gene3D" id="2.40.40.20">
    <property type="match status" value="1"/>
</dbReference>
<dbReference type="GO" id="GO:0003899">
    <property type="term" value="F:DNA-directed RNA polymerase activity"/>
    <property type="evidence" value="ECO:0007669"/>
    <property type="project" value="UniProtKB-EC"/>
</dbReference>
<reference evidence="8" key="1">
    <citation type="journal article" date="2014" name="Front. Microbiol.">
        <title>High frequency of phylogenetically diverse reductive dehalogenase-homologous genes in deep subseafloor sedimentary metagenomes.</title>
        <authorList>
            <person name="Kawai M."/>
            <person name="Futagami T."/>
            <person name="Toyoda A."/>
            <person name="Takaki Y."/>
            <person name="Nishi S."/>
            <person name="Hori S."/>
            <person name="Arai W."/>
            <person name="Tsubouchi T."/>
            <person name="Morono Y."/>
            <person name="Uchiyama I."/>
            <person name="Ito T."/>
            <person name="Fujiyama A."/>
            <person name="Inagaki F."/>
            <person name="Takami H."/>
        </authorList>
    </citation>
    <scope>NUCLEOTIDE SEQUENCE</scope>
    <source>
        <strain evidence="8">Expedition CK06-06</strain>
    </source>
</reference>
<evidence type="ECO:0000313" key="8">
    <source>
        <dbReference type="EMBL" id="GAI94020.1"/>
    </source>
</evidence>
<dbReference type="EC" id="2.7.7.6" evidence="1"/>
<dbReference type="InterPro" id="IPR045867">
    <property type="entry name" value="DNA-dir_RpoC_beta_prime"/>
</dbReference>
<dbReference type="InterPro" id="IPR038120">
    <property type="entry name" value="Rpb1_funnel_sf"/>
</dbReference>
<dbReference type="InterPro" id="IPR042102">
    <property type="entry name" value="RNA_pol_Rpb1_3_sf"/>
</dbReference>
<dbReference type="GO" id="GO:0006351">
    <property type="term" value="P:DNA-templated transcription"/>
    <property type="evidence" value="ECO:0007669"/>
    <property type="project" value="InterPro"/>
</dbReference>
<dbReference type="GO" id="GO:0000428">
    <property type="term" value="C:DNA-directed RNA polymerase complex"/>
    <property type="evidence" value="ECO:0007669"/>
    <property type="project" value="UniProtKB-KW"/>
</dbReference>
<evidence type="ECO:0000256" key="2">
    <source>
        <dbReference type="ARBA" id="ARBA00022478"/>
    </source>
</evidence>
<dbReference type="PANTHER" id="PTHR19376">
    <property type="entry name" value="DNA-DIRECTED RNA POLYMERASE"/>
    <property type="match status" value="1"/>
</dbReference>
<name>X1U2J4_9ZZZZ</name>
<evidence type="ECO:0000256" key="5">
    <source>
        <dbReference type="ARBA" id="ARBA00023163"/>
    </source>
</evidence>
<evidence type="ECO:0000259" key="6">
    <source>
        <dbReference type="Pfam" id="PF04983"/>
    </source>
</evidence>
<evidence type="ECO:0000256" key="3">
    <source>
        <dbReference type="ARBA" id="ARBA00022679"/>
    </source>
</evidence>
<dbReference type="GO" id="GO:0003677">
    <property type="term" value="F:DNA binding"/>
    <property type="evidence" value="ECO:0007669"/>
    <property type="project" value="InterPro"/>
</dbReference>
<protein>
    <recommendedName>
        <fullName evidence="1">DNA-directed RNA polymerase</fullName>
        <ecNumber evidence="1">2.7.7.6</ecNumber>
    </recommendedName>
</protein>
<evidence type="ECO:0000259" key="7">
    <source>
        <dbReference type="Pfam" id="PF05000"/>
    </source>
</evidence>
<dbReference type="Pfam" id="PF04983">
    <property type="entry name" value="RNA_pol_Rpb1_3"/>
    <property type="match status" value="1"/>
</dbReference>
<dbReference type="Gene3D" id="1.10.274.100">
    <property type="entry name" value="RNA polymerase Rpb1, domain 3"/>
    <property type="match status" value="1"/>
</dbReference>
<proteinExistence type="predicted"/>
<dbReference type="Pfam" id="PF05000">
    <property type="entry name" value="RNA_pol_Rpb1_4"/>
    <property type="match status" value="1"/>
</dbReference>
<accession>X1U2J4</accession>
<keyword evidence="3" id="KW-0808">Transferase</keyword>
<evidence type="ECO:0000256" key="4">
    <source>
        <dbReference type="ARBA" id="ARBA00022695"/>
    </source>
</evidence>